<dbReference type="EMBL" id="JAXDAE010000015">
    <property type="protein sequence ID" value="MDY2588296.1"/>
    <property type="molecule type" value="Genomic_DNA"/>
</dbReference>
<sequence length="282" mass="32177">MIQLGEYNTLEILRDTEPGLFLGDGEDGEVLLPNRYVPQTFEIGDKLEVFVYLDNEERPVATTDKPFIKKGDFALLRCNQVTKFGAFLDWGLVKELFCPFKEQAFKMKAGGWYLVYCYLDEETERLVASSKTNQFLDNKELTVKQFDEVDLIVSHPSEIGMNVIVNKKHLGLVFKDDIYKDISIGDRLKGIVKKVRHDNKLDISLSQIGYRNIEPNAQFILNELNDNSGFLPLHDKSSPEAIKEQLQMSKKSFKKAIGSLYKDRLIIIDENGITLINSQKGS</sequence>
<dbReference type="RefSeq" id="WP_320556644.1">
    <property type="nucleotide sequence ID" value="NZ_JAXDAE010000015.1"/>
</dbReference>
<dbReference type="Pfam" id="PF17783">
    <property type="entry name" value="WHD_CvfB"/>
    <property type="match status" value="1"/>
</dbReference>
<comment type="caution">
    <text evidence="4">The sequence shown here is derived from an EMBL/GenBank/DDBJ whole genome shotgun (WGS) entry which is preliminary data.</text>
</comment>
<accession>A0ABU5EQF8</accession>
<comment type="similarity">
    <text evidence="1">Belongs to the CvfB family.</text>
</comment>
<keyword evidence="5" id="KW-1185">Reference proteome</keyword>
<evidence type="ECO:0000259" key="2">
    <source>
        <dbReference type="Pfam" id="PF13509"/>
    </source>
</evidence>
<dbReference type="InterPro" id="IPR014464">
    <property type="entry name" value="CvfB_fam"/>
</dbReference>
<evidence type="ECO:0000256" key="1">
    <source>
        <dbReference type="PIRNR" id="PIRNR012524"/>
    </source>
</evidence>
<organism evidence="4 5">
    <name type="scientific">Winogradskyella aquimaris</name>
    <dbReference type="NCBI Taxonomy" id="864074"/>
    <lineage>
        <taxon>Bacteria</taxon>
        <taxon>Pseudomonadati</taxon>
        <taxon>Bacteroidota</taxon>
        <taxon>Flavobacteriia</taxon>
        <taxon>Flavobacteriales</taxon>
        <taxon>Flavobacteriaceae</taxon>
        <taxon>Winogradskyella</taxon>
    </lineage>
</organism>
<dbReference type="PIRSF" id="PIRSF012524">
    <property type="entry name" value="YitL_S1"/>
    <property type="match status" value="1"/>
</dbReference>
<dbReference type="PANTHER" id="PTHR37296:SF1">
    <property type="entry name" value="CONSERVED VIRULENCE FACTOR B"/>
    <property type="match status" value="1"/>
</dbReference>
<evidence type="ECO:0000259" key="3">
    <source>
        <dbReference type="Pfam" id="PF17783"/>
    </source>
</evidence>
<dbReference type="InterPro" id="IPR040764">
    <property type="entry name" value="CvfB_WH"/>
</dbReference>
<dbReference type="InterPro" id="IPR039566">
    <property type="entry name" value="CvfB_S1_st"/>
</dbReference>
<dbReference type="Pfam" id="PF13509">
    <property type="entry name" value="S1_2"/>
    <property type="match status" value="1"/>
</dbReference>
<dbReference type="PANTHER" id="PTHR37296">
    <property type="entry name" value="CONSERVED VIRULENCE FACTOR B"/>
    <property type="match status" value="1"/>
</dbReference>
<reference evidence="4 5" key="1">
    <citation type="submission" date="2023-11" db="EMBL/GenBank/DDBJ databases">
        <title>Winogradskyella pelagius sp. nov., isolated from coastal sediment.</title>
        <authorList>
            <person name="Li F."/>
        </authorList>
    </citation>
    <scope>NUCLEOTIDE SEQUENCE [LARGE SCALE GENOMIC DNA]</scope>
    <source>
        <strain evidence="4 5">KCTC 23502</strain>
    </source>
</reference>
<protein>
    <submittedName>
        <fullName evidence="4">S1-like domain-containing RNA-binding protein</fullName>
    </submittedName>
</protein>
<name>A0ABU5EQF8_9FLAO</name>
<evidence type="ECO:0000313" key="5">
    <source>
        <dbReference type="Proteomes" id="UP001285855"/>
    </source>
</evidence>
<feature type="domain" description="Conserved virulence factor B-like winged helix" evidence="3">
    <location>
        <begin position="219"/>
        <end position="275"/>
    </location>
</feature>
<gene>
    <name evidence="4" type="ORF">SNF14_13185</name>
</gene>
<dbReference type="InterPro" id="IPR012340">
    <property type="entry name" value="NA-bd_OB-fold"/>
</dbReference>
<proteinExistence type="inferred from homology"/>
<dbReference type="InterPro" id="IPR036388">
    <property type="entry name" value="WH-like_DNA-bd_sf"/>
</dbReference>
<feature type="domain" description="Conserved virulence factor B first S1" evidence="2">
    <location>
        <begin position="4"/>
        <end position="63"/>
    </location>
</feature>
<dbReference type="Proteomes" id="UP001285855">
    <property type="component" value="Unassembled WGS sequence"/>
</dbReference>
<dbReference type="Gene3D" id="1.10.10.10">
    <property type="entry name" value="Winged helix-like DNA-binding domain superfamily/Winged helix DNA-binding domain"/>
    <property type="match status" value="1"/>
</dbReference>
<dbReference type="Gene3D" id="2.40.50.140">
    <property type="entry name" value="Nucleic acid-binding proteins"/>
    <property type="match status" value="2"/>
</dbReference>
<evidence type="ECO:0000313" key="4">
    <source>
        <dbReference type="EMBL" id="MDY2588296.1"/>
    </source>
</evidence>